<protein>
    <submittedName>
        <fullName evidence="1">Uncharacterized protein</fullName>
    </submittedName>
</protein>
<reference evidence="2" key="1">
    <citation type="journal article" date="2022" name="Mol. Ecol. Resour.">
        <title>The genomes of chicory, endive, great burdock and yacon provide insights into Asteraceae palaeo-polyploidization history and plant inulin production.</title>
        <authorList>
            <person name="Fan W."/>
            <person name="Wang S."/>
            <person name="Wang H."/>
            <person name="Wang A."/>
            <person name="Jiang F."/>
            <person name="Liu H."/>
            <person name="Zhao H."/>
            <person name="Xu D."/>
            <person name="Zhang Y."/>
        </authorList>
    </citation>
    <scope>NUCLEOTIDE SEQUENCE [LARGE SCALE GENOMIC DNA]</scope>
    <source>
        <strain evidence="2">cv. Yunnan</strain>
    </source>
</reference>
<accession>A0ACB9D5M6</accession>
<evidence type="ECO:0000313" key="1">
    <source>
        <dbReference type="EMBL" id="KAI3741908.1"/>
    </source>
</evidence>
<keyword evidence="2" id="KW-1185">Reference proteome</keyword>
<comment type="caution">
    <text evidence="1">The sequence shown here is derived from an EMBL/GenBank/DDBJ whole genome shotgun (WGS) entry which is preliminary data.</text>
</comment>
<dbReference type="Proteomes" id="UP001056120">
    <property type="component" value="Linkage Group LG20"/>
</dbReference>
<sequence>METIHISTAPTTINIPPMSLRPKHSRFPILSALKPSTNLTSSAINTKDAIKFNRDATTRTKTIYKDNWFHRIAINYLSQALQDTTGMRNKESGYESLVVASKAVFQSFNPIQQRQLIGKVLLNATPKPYISMFRTLMRPSKFSREFCAAFTTIFLVWLIGPCKVKESEFEGVREKNVVHIKKCRFLETSNCAGMCTNLCKAPTQEFMKNIFGMPINMVPNFEDMSCKYIFGEDPPSLQDDPALKQPCYKLCNVKHKHDTSCINKDMK</sequence>
<name>A0ACB9D5M6_9ASTR</name>
<proteinExistence type="predicted"/>
<evidence type="ECO:0000313" key="2">
    <source>
        <dbReference type="Proteomes" id="UP001056120"/>
    </source>
</evidence>
<reference evidence="1 2" key="2">
    <citation type="journal article" date="2022" name="Mol. Ecol. Resour.">
        <title>The genomes of chicory, endive, great burdock and yacon provide insights into Asteraceae paleo-polyploidization history and plant inulin production.</title>
        <authorList>
            <person name="Fan W."/>
            <person name="Wang S."/>
            <person name="Wang H."/>
            <person name="Wang A."/>
            <person name="Jiang F."/>
            <person name="Liu H."/>
            <person name="Zhao H."/>
            <person name="Xu D."/>
            <person name="Zhang Y."/>
        </authorList>
    </citation>
    <scope>NUCLEOTIDE SEQUENCE [LARGE SCALE GENOMIC DNA]</scope>
    <source>
        <strain evidence="2">cv. Yunnan</strain>
        <tissue evidence="1">Leaves</tissue>
    </source>
</reference>
<dbReference type="EMBL" id="CM042037">
    <property type="protein sequence ID" value="KAI3741908.1"/>
    <property type="molecule type" value="Genomic_DNA"/>
</dbReference>
<gene>
    <name evidence="1" type="ORF">L1987_59587</name>
</gene>
<organism evidence="1 2">
    <name type="scientific">Smallanthus sonchifolius</name>
    <dbReference type="NCBI Taxonomy" id="185202"/>
    <lineage>
        <taxon>Eukaryota</taxon>
        <taxon>Viridiplantae</taxon>
        <taxon>Streptophyta</taxon>
        <taxon>Embryophyta</taxon>
        <taxon>Tracheophyta</taxon>
        <taxon>Spermatophyta</taxon>
        <taxon>Magnoliopsida</taxon>
        <taxon>eudicotyledons</taxon>
        <taxon>Gunneridae</taxon>
        <taxon>Pentapetalae</taxon>
        <taxon>asterids</taxon>
        <taxon>campanulids</taxon>
        <taxon>Asterales</taxon>
        <taxon>Asteraceae</taxon>
        <taxon>Asteroideae</taxon>
        <taxon>Heliantheae alliance</taxon>
        <taxon>Millerieae</taxon>
        <taxon>Smallanthus</taxon>
    </lineage>
</organism>